<evidence type="ECO:0000256" key="4">
    <source>
        <dbReference type="PIRSR" id="PIRSR605511-1"/>
    </source>
</evidence>
<dbReference type="GO" id="GO:0004034">
    <property type="term" value="F:aldose 1-epimerase activity"/>
    <property type="evidence" value="ECO:0007669"/>
    <property type="project" value="TreeGrafter"/>
</dbReference>
<dbReference type="GO" id="GO:0006006">
    <property type="term" value="P:glucose metabolic process"/>
    <property type="evidence" value="ECO:0007669"/>
    <property type="project" value="TreeGrafter"/>
</dbReference>
<feature type="region of interest" description="Disordered" evidence="6">
    <location>
        <begin position="245"/>
        <end position="290"/>
    </location>
</feature>
<dbReference type="Gene3D" id="2.120.10.30">
    <property type="entry name" value="TolB, C-terminal domain"/>
    <property type="match status" value="1"/>
</dbReference>
<dbReference type="SUPFAM" id="SSF74650">
    <property type="entry name" value="Galactose mutarotase-like"/>
    <property type="match status" value="1"/>
</dbReference>
<evidence type="ECO:0000313" key="9">
    <source>
        <dbReference type="Proteomes" id="UP000035100"/>
    </source>
</evidence>
<name>A0A0D0PGW8_9RHOB</name>
<dbReference type="GO" id="GO:0046872">
    <property type="term" value="F:metal ion binding"/>
    <property type="evidence" value="ECO:0007669"/>
    <property type="project" value="UniProtKB-KW"/>
</dbReference>
<feature type="binding site" evidence="5">
    <location>
        <position position="91"/>
    </location>
    <ligand>
        <name>substrate</name>
    </ligand>
</feature>
<dbReference type="PANTHER" id="PTHR10091:SF49">
    <property type="entry name" value="ALDOSE 1-EPIMERASE"/>
    <property type="match status" value="1"/>
</dbReference>
<dbReference type="InterPro" id="IPR013658">
    <property type="entry name" value="SGL"/>
</dbReference>
<evidence type="ECO:0000256" key="6">
    <source>
        <dbReference type="SAM" id="MobiDB-lite"/>
    </source>
</evidence>
<dbReference type="PANTHER" id="PTHR10091">
    <property type="entry name" value="ALDOSE-1-EPIMERASE"/>
    <property type="match status" value="1"/>
</dbReference>
<dbReference type="GO" id="GO:0033499">
    <property type="term" value="P:galactose catabolic process via UDP-galactose, Leloir pathway"/>
    <property type="evidence" value="ECO:0007669"/>
    <property type="project" value="TreeGrafter"/>
</dbReference>
<dbReference type="GO" id="GO:0030246">
    <property type="term" value="F:carbohydrate binding"/>
    <property type="evidence" value="ECO:0007669"/>
    <property type="project" value="InterPro"/>
</dbReference>
<keyword evidence="2" id="KW-0413">Isomerase</keyword>
<dbReference type="Pfam" id="PF01263">
    <property type="entry name" value="Aldose_epim"/>
    <property type="match status" value="1"/>
</dbReference>
<evidence type="ECO:0000256" key="3">
    <source>
        <dbReference type="ARBA" id="ARBA00023277"/>
    </source>
</evidence>
<dbReference type="InterPro" id="IPR008183">
    <property type="entry name" value="Aldose_1/G6P_1-epimerase"/>
</dbReference>
<gene>
    <name evidence="8" type="ORF">Wenmar_00959</name>
</gene>
<feature type="binding site" evidence="5">
    <location>
        <position position="12"/>
    </location>
    <ligand>
        <name>a divalent metal cation</name>
        <dbReference type="ChEBI" id="CHEBI:60240"/>
    </ligand>
</feature>
<accession>A0A0D0PGW8</accession>
<sequence length="604" mass="65821">MIHDDTICLLGEGPLWHPGRGELFWFDILGRRLHRKGQSWRFPTFVSAAGWVDDDTLLVASADGLYRFTLSTGDSDLVAPLEADNAVTRSNDGRADPYGGFWIGTMGREAEQGAGSIWRYYKGEVRRLVPDVTVSNAICFHPDGHTAFYVDTHVNKVMRWRLSDPDGWPEGEAEVWLDLSEKGPKVDGAVIDAAGNFWTAHWGAGSGGLLRRLRHLPGGDRPAGDPDHLPGLRRRGAEDDLLHLRRGRHPAVDPGRGATAGPDLRCRDRPRRPGRAPGDPVSGGEAFGTLPDGREVRKITIGAGDLTTSFLDYGARLQAVHLPGVDHSLTPGSDRMEDYLGPLLYHGALVGPVVNRLTGAKAVIAGRECTFEANQNGHITLHSGAAGTWGKVWEIAESGPSHVVFAVDLPDGEGGFPGNRRIEARFEAEAPATLRMTLTATTDAPTLMNCANHSYWTMDGGETWDGHTLQVLADRVTETTDEDAPTGRVLPVEDLGLDLREGRVLDVETFRVDHNFCLSDAPEALRVAAHLTGRNGLTLTVATTEPGLQFFDNRTSVRPGCVPFEAIAIEAQNWPDAPNQEGFPSIELAPGETYRTVTEWRFSR</sequence>
<evidence type="ECO:0000259" key="7">
    <source>
        <dbReference type="Pfam" id="PF08450"/>
    </source>
</evidence>
<evidence type="ECO:0000256" key="1">
    <source>
        <dbReference type="ARBA" id="ARBA00006206"/>
    </source>
</evidence>
<comment type="caution">
    <text evidence="8">The sequence shown here is derived from an EMBL/GenBank/DDBJ whole genome shotgun (WGS) entry which is preliminary data.</text>
</comment>
<comment type="cofactor">
    <cofactor evidence="5">
        <name>Zn(2+)</name>
        <dbReference type="ChEBI" id="CHEBI:29105"/>
    </cofactor>
    <text evidence="5">Binds 1 divalent metal cation per subunit.</text>
</comment>
<feature type="binding site" evidence="5">
    <location>
        <position position="89"/>
    </location>
    <ligand>
        <name>substrate</name>
    </ligand>
</feature>
<protein>
    <submittedName>
        <fullName evidence="8">Galactose mutarotase</fullName>
    </submittedName>
</protein>
<feature type="binding site" evidence="5">
    <location>
        <position position="187"/>
    </location>
    <ligand>
        <name>a divalent metal cation</name>
        <dbReference type="ChEBI" id="CHEBI:60240"/>
    </ligand>
</feature>
<reference evidence="8 9" key="1">
    <citation type="submission" date="2013-01" db="EMBL/GenBank/DDBJ databases">
        <authorList>
            <person name="Fiebig A."/>
            <person name="Goeker M."/>
            <person name="Klenk H.-P.P."/>
        </authorList>
    </citation>
    <scope>NUCLEOTIDE SEQUENCE [LARGE SCALE GENOMIC DNA]</scope>
    <source>
        <strain evidence="8 9">DSM 24838</strain>
    </source>
</reference>
<dbReference type="InterPro" id="IPR014718">
    <property type="entry name" value="GH-type_carb-bd"/>
</dbReference>
<keyword evidence="5" id="KW-0479">Metal-binding</keyword>
<comment type="similarity">
    <text evidence="1">Belongs to the aldose epimerase family.</text>
</comment>
<feature type="active site" description="Proton donor/acceptor" evidence="4">
    <location>
        <position position="187"/>
    </location>
</feature>
<organism evidence="8 9">
    <name type="scientific">Wenxinia marina DSM 24838</name>
    <dbReference type="NCBI Taxonomy" id="1123501"/>
    <lineage>
        <taxon>Bacteria</taxon>
        <taxon>Pseudomonadati</taxon>
        <taxon>Pseudomonadota</taxon>
        <taxon>Alphaproteobacteria</taxon>
        <taxon>Rhodobacterales</taxon>
        <taxon>Roseobacteraceae</taxon>
        <taxon>Wenxinia</taxon>
    </lineage>
</organism>
<evidence type="ECO:0000313" key="8">
    <source>
        <dbReference type="EMBL" id="KIQ70581.1"/>
    </source>
</evidence>
<dbReference type="SUPFAM" id="SSF63829">
    <property type="entry name" value="Calcium-dependent phosphotriesterase"/>
    <property type="match status" value="1"/>
</dbReference>
<feature type="binding site" evidence="5">
    <location>
        <position position="136"/>
    </location>
    <ligand>
        <name>a divalent metal cation</name>
        <dbReference type="ChEBI" id="CHEBI:60240"/>
    </ligand>
</feature>
<dbReference type="STRING" id="1123501.Wenmar_00959"/>
<keyword evidence="3" id="KW-0119">Carbohydrate metabolism</keyword>
<proteinExistence type="inferred from homology"/>
<dbReference type="Gene3D" id="2.70.98.10">
    <property type="match status" value="1"/>
</dbReference>
<feature type="binding site" evidence="5">
    <location>
        <position position="109"/>
    </location>
    <ligand>
        <name>substrate</name>
    </ligand>
</feature>
<dbReference type="eggNOG" id="COG2017">
    <property type="taxonomic scope" value="Bacteria"/>
</dbReference>
<dbReference type="InterPro" id="IPR011042">
    <property type="entry name" value="6-blade_b-propeller_TolB-like"/>
</dbReference>
<dbReference type="PRINTS" id="PR01790">
    <property type="entry name" value="SMP30FAMILY"/>
</dbReference>
<dbReference type="InterPro" id="IPR011013">
    <property type="entry name" value="Gal_mutarotase_sf_dom"/>
</dbReference>
<dbReference type="InterPro" id="IPR047215">
    <property type="entry name" value="Galactose_mutarotase-like"/>
</dbReference>
<dbReference type="Pfam" id="PF08450">
    <property type="entry name" value="SGL"/>
    <property type="match status" value="1"/>
</dbReference>
<evidence type="ECO:0000256" key="5">
    <source>
        <dbReference type="PIRSR" id="PIRSR605511-2"/>
    </source>
</evidence>
<dbReference type="Proteomes" id="UP000035100">
    <property type="component" value="Unassembled WGS sequence"/>
</dbReference>
<dbReference type="EMBL" id="AONG01000005">
    <property type="protein sequence ID" value="KIQ70581.1"/>
    <property type="molecule type" value="Genomic_DNA"/>
</dbReference>
<feature type="domain" description="SMP-30/Gluconolactonase/LRE-like region" evidence="7">
    <location>
        <begin position="10"/>
        <end position="205"/>
    </location>
</feature>
<keyword evidence="9" id="KW-1185">Reference proteome</keyword>
<evidence type="ECO:0000256" key="2">
    <source>
        <dbReference type="ARBA" id="ARBA00023235"/>
    </source>
</evidence>
<keyword evidence="5" id="KW-0862">Zinc</keyword>
<dbReference type="AlphaFoldDB" id="A0A0D0PGW8"/>
<dbReference type="CDD" id="cd09019">
    <property type="entry name" value="galactose_mutarotase_like"/>
    <property type="match status" value="1"/>
</dbReference>
<dbReference type="PATRIC" id="fig|1123501.6.peg.1026"/>
<dbReference type="InterPro" id="IPR005511">
    <property type="entry name" value="SMP-30"/>
</dbReference>